<evidence type="ECO:0000256" key="4">
    <source>
        <dbReference type="ARBA" id="ARBA00022729"/>
    </source>
</evidence>
<evidence type="ECO:0000256" key="1">
    <source>
        <dbReference type="ARBA" id="ARBA00004191"/>
    </source>
</evidence>
<dbReference type="InterPro" id="IPR005528">
    <property type="entry name" value="ChpA-H"/>
</dbReference>
<dbReference type="Pfam" id="PF03777">
    <property type="entry name" value="ChpA-C"/>
    <property type="match status" value="1"/>
</dbReference>
<keyword evidence="6 7" id="KW-0034">Amyloid</keyword>
<dbReference type="Proteomes" id="UP000271554">
    <property type="component" value="Chromosome"/>
</dbReference>
<keyword evidence="3" id="KW-0964">Secreted</keyword>
<evidence type="ECO:0000256" key="2">
    <source>
        <dbReference type="ARBA" id="ARBA00022512"/>
    </source>
</evidence>
<evidence type="ECO:0000256" key="8">
    <source>
        <dbReference type="SAM" id="SignalP"/>
    </source>
</evidence>
<organism evidence="10 11">
    <name type="scientific">Streptomyces hundungensis</name>
    <dbReference type="NCBI Taxonomy" id="1077946"/>
    <lineage>
        <taxon>Bacteria</taxon>
        <taxon>Bacillati</taxon>
        <taxon>Actinomycetota</taxon>
        <taxon>Actinomycetes</taxon>
        <taxon>Kitasatosporales</taxon>
        <taxon>Streptomycetaceae</taxon>
        <taxon>Streptomyces</taxon>
    </lineage>
</organism>
<feature type="signal peptide" evidence="8">
    <location>
        <begin position="1"/>
        <end position="26"/>
    </location>
</feature>
<proteinExistence type="predicted"/>
<evidence type="ECO:0000256" key="3">
    <source>
        <dbReference type="ARBA" id="ARBA00022525"/>
    </source>
</evidence>
<feature type="chain" id="PRO_5039413424" description="Chaplin domain-containing protein" evidence="8">
    <location>
        <begin position="27"/>
        <end position="82"/>
    </location>
</feature>
<comment type="subcellular location">
    <subcellularLocation>
        <location evidence="1">Secreted</location>
        <location evidence="1">Cell wall</location>
    </subcellularLocation>
</comment>
<protein>
    <recommendedName>
        <fullName evidence="9">Chaplin domain-containing protein</fullName>
    </recommendedName>
</protein>
<sequence>MRIRTALAATVLAATAVIGTAGAAAADPNPPEATGVAQNSPGVLSGDVVQVPIDLGLNVCGDTIDIIGLLNPASNNACGIKQ</sequence>
<evidence type="ECO:0000259" key="9">
    <source>
        <dbReference type="PROSITE" id="PS51884"/>
    </source>
</evidence>
<feature type="domain" description="Chaplin" evidence="9">
    <location>
        <begin position="40"/>
        <end position="80"/>
    </location>
</feature>
<dbReference type="AlphaFoldDB" id="A0A387HSS8"/>
<name>A0A387HSS8_9ACTN</name>
<dbReference type="GO" id="GO:0007155">
    <property type="term" value="P:cell adhesion"/>
    <property type="evidence" value="ECO:0007669"/>
    <property type="project" value="UniProtKB-KW"/>
</dbReference>
<evidence type="ECO:0000256" key="6">
    <source>
        <dbReference type="ARBA" id="ARBA00023087"/>
    </source>
</evidence>
<reference evidence="10 11" key="1">
    <citation type="submission" date="2018-10" db="EMBL/GenBank/DDBJ databases">
        <title>Relationship between Morphology and Antimicrobial Activity in Streptomyces.</title>
        <authorList>
            <person name="Kang H.J."/>
            <person name="Kim S.B."/>
        </authorList>
    </citation>
    <scope>NUCLEOTIDE SEQUENCE [LARGE SCALE GENOMIC DNA]</scope>
    <source>
        <strain evidence="10 11">BH38</strain>
    </source>
</reference>
<evidence type="ECO:0000313" key="11">
    <source>
        <dbReference type="Proteomes" id="UP000271554"/>
    </source>
</evidence>
<dbReference type="EMBL" id="CP032698">
    <property type="protein sequence ID" value="AYG84567.1"/>
    <property type="molecule type" value="Genomic_DNA"/>
</dbReference>
<evidence type="ECO:0000256" key="7">
    <source>
        <dbReference type="PROSITE-ProRule" id="PRU01232"/>
    </source>
</evidence>
<dbReference type="KEGG" id="shun:DWB77_06781"/>
<dbReference type="PROSITE" id="PS51884">
    <property type="entry name" value="CHAPLIN"/>
    <property type="match status" value="1"/>
</dbReference>
<accession>A0A387HSS8</accession>
<keyword evidence="5" id="KW-0130">Cell adhesion</keyword>
<dbReference type="OrthoDB" id="3544424at2"/>
<evidence type="ECO:0000256" key="5">
    <source>
        <dbReference type="ARBA" id="ARBA00022889"/>
    </source>
</evidence>
<keyword evidence="2" id="KW-0134">Cell wall</keyword>
<gene>
    <name evidence="10" type="ORF">DWB77_06781</name>
</gene>
<keyword evidence="4 8" id="KW-0732">Signal</keyword>
<evidence type="ECO:0000313" key="10">
    <source>
        <dbReference type="EMBL" id="AYG84567.1"/>
    </source>
</evidence>
<keyword evidence="11" id="KW-1185">Reference proteome</keyword>